<feature type="region of interest" description="Disordered" evidence="1">
    <location>
        <begin position="398"/>
        <end position="456"/>
    </location>
</feature>
<name>A0A6A5QDL8_AMPQU</name>
<proteinExistence type="predicted"/>
<accession>A0A6A5QDL8</accession>
<feature type="region of interest" description="Disordered" evidence="1">
    <location>
        <begin position="259"/>
        <end position="297"/>
    </location>
</feature>
<feature type="region of interest" description="Disordered" evidence="1">
    <location>
        <begin position="337"/>
        <end position="356"/>
    </location>
</feature>
<dbReference type="AlphaFoldDB" id="A0A6A5QDL8"/>
<evidence type="ECO:0000313" key="3">
    <source>
        <dbReference type="EMBL" id="KAF1913459.1"/>
    </source>
</evidence>
<feature type="compositionally biased region" description="Pro residues" evidence="1">
    <location>
        <begin position="283"/>
        <end position="296"/>
    </location>
</feature>
<evidence type="ECO:0000256" key="2">
    <source>
        <dbReference type="SAM" id="SignalP"/>
    </source>
</evidence>
<feature type="chain" id="PRO_5025446163" evidence="2">
    <location>
        <begin position="18"/>
        <end position="456"/>
    </location>
</feature>
<sequence length="456" mass="46631">MMYQTATILALICLTNALPTPPGNDSLPSFVLAAPTSPGIEVGSSDGSRVSGLTPEDEISGLDGKMSSGMDGAIGVGVGGGPSNNPGPVSSEGDVKTQGIVGDLITGALGMIPGVGTVTNGIDAMYDASKAAGSLFHPNHDHHLRPSANFDASASLQLGKGAVDAQVNAGLNSGTGAAIDGQFNAGWKSGNGASADAQMNAGWNSGTGAAIDGQFNAGWKSGNGASADAQMNAGWNSGNGAAIDGQFNAGWKSGNGASADAQMNAGWNSGNGAGRNAAQAQAPPQPQAAPQPPAPQPQVIQIVQPPVFQPEAPSQNEDDINRYIEDIIDSKINDRFDREHTFGTGPSISDHGGSNADDRVTSPATDHICYDHILDEFFPPDPSSGLCIYHDHNMEDAPPSVLPRPMPATPPPSPVEPASITNPFEDPSDDLEDLFGDPSDDLEDLSEDPSDDSEDF</sequence>
<organism evidence="3 4">
    <name type="scientific">Ampelomyces quisqualis</name>
    <name type="common">Powdery mildew agent</name>
    <dbReference type="NCBI Taxonomy" id="50730"/>
    <lineage>
        <taxon>Eukaryota</taxon>
        <taxon>Fungi</taxon>
        <taxon>Dikarya</taxon>
        <taxon>Ascomycota</taxon>
        <taxon>Pezizomycotina</taxon>
        <taxon>Dothideomycetes</taxon>
        <taxon>Pleosporomycetidae</taxon>
        <taxon>Pleosporales</taxon>
        <taxon>Pleosporineae</taxon>
        <taxon>Phaeosphaeriaceae</taxon>
        <taxon>Ampelomyces</taxon>
    </lineage>
</organism>
<evidence type="ECO:0000313" key="4">
    <source>
        <dbReference type="Proteomes" id="UP000800096"/>
    </source>
</evidence>
<feature type="compositionally biased region" description="Gly residues" evidence="1">
    <location>
        <begin position="72"/>
        <end position="82"/>
    </location>
</feature>
<gene>
    <name evidence="3" type="ORF">BDU57DRAFT_540880</name>
</gene>
<keyword evidence="2" id="KW-0732">Signal</keyword>
<dbReference type="Proteomes" id="UP000800096">
    <property type="component" value="Unassembled WGS sequence"/>
</dbReference>
<keyword evidence="4" id="KW-1185">Reference proteome</keyword>
<dbReference type="EMBL" id="ML979138">
    <property type="protein sequence ID" value="KAF1913459.1"/>
    <property type="molecule type" value="Genomic_DNA"/>
</dbReference>
<feature type="compositionally biased region" description="Pro residues" evidence="1">
    <location>
        <begin position="400"/>
        <end position="415"/>
    </location>
</feature>
<reference evidence="3" key="1">
    <citation type="journal article" date="2020" name="Stud. Mycol.">
        <title>101 Dothideomycetes genomes: a test case for predicting lifestyles and emergence of pathogens.</title>
        <authorList>
            <person name="Haridas S."/>
            <person name="Albert R."/>
            <person name="Binder M."/>
            <person name="Bloem J."/>
            <person name="Labutti K."/>
            <person name="Salamov A."/>
            <person name="Andreopoulos B."/>
            <person name="Baker S."/>
            <person name="Barry K."/>
            <person name="Bills G."/>
            <person name="Bluhm B."/>
            <person name="Cannon C."/>
            <person name="Castanera R."/>
            <person name="Culley D."/>
            <person name="Daum C."/>
            <person name="Ezra D."/>
            <person name="Gonzalez J."/>
            <person name="Henrissat B."/>
            <person name="Kuo A."/>
            <person name="Liang C."/>
            <person name="Lipzen A."/>
            <person name="Lutzoni F."/>
            <person name="Magnuson J."/>
            <person name="Mondo S."/>
            <person name="Nolan M."/>
            <person name="Ohm R."/>
            <person name="Pangilinan J."/>
            <person name="Park H.-J."/>
            <person name="Ramirez L."/>
            <person name="Alfaro M."/>
            <person name="Sun H."/>
            <person name="Tritt A."/>
            <person name="Yoshinaga Y."/>
            <person name="Zwiers L.-H."/>
            <person name="Turgeon B."/>
            <person name="Goodwin S."/>
            <person name="Spatafora J."/>
            <person name="Crous P."/>
            <person name="Grigoriev I."/>
        </authorList>
    </citation>
    <scope>NUCLEOTIDE SEQUENCE</scope>
    <source>
        <strain evidence="3">HMLAC05119</strain>
    </source>
</reference>
<feature type="compositionally biased region" description="Acidic residues" evidence="1">
    <location>
        <begin position="426"/>
        <end position="456"/>
    </location>
</feature>
<evidence type="ECO:0000256" key="1">
    <source>
        <dbReference type="SAM" id="MobiDB-lite"/>
    </source>
</evidence>
<feature type="region of interest" description="Disordered" evidence="1">
    <location>
        <begin position="41"/>
        <end position="95"/>
    </location>
</feature>
<feature type="signal peptide" evidence="2">
    <location>
        <begin position="1"/>
        <end position="17"/>
    </location>
</feature>
<protein>
    <submittedName>
        <fullName evidence="3">Uncharacterized protein</fullName>
    </submittedName>
</protein>